<organism evidence="1 2">
    <name type="scientific">Eumeta variegata</name>
    <name type="common">Bagworm moth</name>
    <name type="synonym">Eumeta japonica</name>
    <dbReference type="NCBI Taxonomy" id="151549"/>
    <lineage>
        <taxon>Eukaryota</taxon>
        <taxon>Metazoa</taxon>
        <taxon>Ecdysozoa</taxon>
        <taxon>Arthropoda</taxon>
        <taxon>Hexapoda</taxon>
        <taxon>Insecta</taxon>
        <taxon>Pterygota</taxon>
        <taxon>Neoptera</taxon>
        <taxon>Endopterygota</taxon>
        <taxon>Lepidoptera</taxon>
        <taxon>Glossata</taxon>
        <taxon>Ditrysia</taxon>
        <taxon>Tineoidea</taxon>
        <taxon>Psychidae</taxon>
        <taxon>Oiketicinae</taxon>
        <taxon>Eumeta</taxon>
    </lineage>
</organism>
<sequence>MEDLIPRVSTRASQVAAGVTEMDATIPLQFIDGVSVCIYINRGAWSCTLHFMHERSFADLLHPRGCGYELMVEPGIHLGRDTALSGLDMATYSQPLGVRRASTGMRG</sequence>
<keyword evidence="2" id="KW-1185">Reference proteome</keyword>
<accession>A0A4C1ZW30</accession>
<evidence type="ECO:0000313" key="2">
    <source>
        <dbReference type="Proteomes" id="UP000299102"/>
    </source>
</evidence>
<name>A0A4C1ZW30_EUMVA</name>
<evidence type="ECO:0000313" key="1">
    <source>
        <dbReference type="EMBL" id="GBP91294.1"/>
    </source>
</evidence>
<dbReference type="AlphaFoldDB" id="A0A4C1ZW30"/>
<gene>
    <name evidence="1" type="ORF">EVAR_96494_1</name>
</gene>
<protein>
    <submittedName>
        <fullName evidence="1">Uncharacterized protein</fullName>
    </submittedName>
</protein>
<comment type="caution">
    <text evidence="1">The sequence shown here is derived from an EMBL/GenBank/DDBJ whole genome shotgun (WGS) entry which is preliminary data.</text>
</comment>
<proteinExistence type="predicted"/>
<dbReference type="Proteomes" id="UP000299102">
    <property type="component" value="Unassembled WGS sequence"/>
</dbReference>
<dbReference type="EMBL" id="BGZK01002157">
    <property type="protein sequence ID" value="GBP91294.1"/>
    <property type="molecule type" value="Genomic_DNA"/>
</dbReference>
<reference evidence="1 2" key="1">
    <citation type="journal article" date="2019" name="Commun. Biol.">
        <title>The bagworm genome reveals a unique fibroin gene that provides high tensile strength.</title>
        <authorList>
            <person name="Kono N."/>
            <person name="Nakamura H."/>
            <person name="Ohtoshi R."/>
            <person name="Tomita M."/>
            <person name="Numata K."/>
            <person name="Arakawa K."/>
        </authorList>
    </citation>
    <scope>NUCLEOTIDE SEQUENCE [LARGE SCALE GENOMIC DNA]</scope>
</reference>